<dbReference type="OrthoDB" id="9800595at2"/>
<dbReference type="RefSeq" id="WP_136338881.1">
    <property type="nucleotide sequence ID" value="NZ_SSMD01000003.1"/>
</dbReference>
<proteinExistence type="inferred from homology"/>
<evidence type="ECO:0000256" key="2">
    <source>
        <dbReference type="ARBA" id="ARBA00022777"/>
    </source>
</evidence>
<dbReference type="InterPro" id="IPR043129">
    <property type="entry name" value="ATPase_NBD"/>
</dbReference>
<evidence type="ECO:0000256" key="1">
    <source>
        <dbReference type="ARBA" id="ARBA00022679"/>
    </source>
</evidence>
<evidence type="ECO:0000313" key="5">
    <source>
        <dbReference type="Proteomes" id="UP000306113"/>
    </source>
</evidence>
<dbReference type="GO" id="GO:0004340">
    <property type="term" value="F:glucokinase activity"/>
    <property type="evidence" value="ECO:0007669"/>
    <property type="project" value="InterPro"/>
</dbReference>
<dbReference type="PANTHER" id="PTHR47690">
    <property type="entry name" value="GLUCOKINASE"/>
    <property type="match status" value="1"/>
</dbReference>
<organism evidence="4 5">
    <name type="scientific">Thalassobius vesicularis</name>
    <dbReference type="NCBI Taxonomy" id="1294297"/>
    <lineage>
        <taxon>Bacteria</taxon>
        <taxon>Pseudomonadati</taxon>
        <taxon>Pseudomonadota</taxon>
        <taxon>Alphaproteobacteria</taxon>
        <taxon>Rhodobacterales</taxon>
        <taxon>Roseobacteraceae</taxon>
        <taxon>Thalassovita</taxon>
    </lineage>
</organism>
<dbReference type="CDD" id="cd24008">
    <property type="entry name" value="ASKHA_NBD_GLK"/>
    <property type="match status" value="1"/>
</dbReference>
<dbReference type="AlphaFoldDB" id="A0A4S3MCC4"/>
<dbReference type="Gene3D" id="3.40.367.20">
    <property type="match status" value="1"/>
</dbReference>
<dbReference type="GO" id="GO:0005829">
    <property type="term" value="C:cytosol"/>
    <property type="evidence" value="ECO:0007669"/>
    <property type="project" value="TreeGrafter"/>
</dbReference>
<keyword evidence="2" id="KW-0418">Kinase</keyword>
<evidence type="ECO:0000256" key="3">
    <source>
        <dbReference type="RuleBase" id="RU004046"/>
    </source>
</evidence>
<dbReference type="Proteomes" id="UP000306113">
    <property type="component" value="Unassembled WGS sequence"/>
</dbReference>
<accession>A0A4S3MCC4</accession>
<protein>
    <submittedName>
        <fullName evidence="4">ROK family protein</fullName>
    </submittedName>
</protein>
<sequence length="327" mass="34333">MRHRISLIAKGQKDQAMLSLVGDIGGTNSRFALARDGHVLDASQRSYRNDGFDSPVAAVLAFLQEMDAQVHAVCLGVAGPVQGDAVRLTNYPWRVEAAQIAQATGAGLVTLMNDLQAQGYALHSLGGADVQTLVEGADADPEASRLIIAVGTGVNAAVAFADGGRVFVPPSESGHMALPLIDDTDFAIAAMIREELGHCPVEAALSGAGLARLWRFFGGADGALAEDVFAACAEGDQTAETAVRRQAAYLARYVADLALVHLPMGGVFVAGSVGLALSRHFTETGFASMFHRPGPYEAIHRAIPIHAVPQVQLTLRGCATRLRQDLS</sequence>
<dbReference type="InterPro" id="IPR003836">
    <property type="entry name" value="Glucokinase"/>
</dbReference>
<dbReference type="Gene3D" id="3.30.420.40">
    <property type="match status" value="1"/>
</dbReference>
<gene>
    <name evidence="4" type="ORF">E7681_08735</name>
</gene>
<evidence type="ECO:0000313" key="4">
    <source>
        <dbReference type="EMBL" id="THD75025.1"/>
    </source>
</evidence>
<dbReference type="SUPFAM" id="SSF53067">
    <property type="entry name" value="Actin-like ATPase domain"/>
    <property type="match status" value="1"/>
</dbReference>
<dbReference type="GO" id="GO:0006096">
    <property type="term" value="P:glycolytic process"/>
    <property type="evidence" value="ECO:0007669"/>
    <property type="project" value="InterPro"/>
</dbReference>
<dbReference type="Pfam" id="PF02685">
    <property type="entry name" value="Glucokinase"/>
    <property type="match status" value="1"/>
</dbReference>
<comment type="similarity">
    <text evidence="3">Belongs to the bacterial glucokinase family.</text>
</comment>
<comment type="caution">
    <text evidence="4">The sequence shown here is derived from an EMBL/GenBank/DDBJ whole genome shotgun (WGS) entry which is preliminary data.</text>
</comment>
<dbReference type="EMBL" id="SSMD01000003">
    <property type="protein sequence ID" value="THD75025.1"/>
    <property type="molecule type" value="Genomic_DNA"/>
</dbReference>
<name>A0A4S3MCC4_9RHOB</name>
<dbReference type="GO" id="GO:0005524">
    <property type="term" value="F:ATP binding"/>
    <property type="evidence" value="ECO:0007669"/>
    <property type="project" value="InterPro"/>
</dbReference>
<keyword evidence="5" id="KW-1185">Reference proteome</keyword>
<reference evidence="4 5" key="1">
    <citation type="submission" date="2019-04" db="EMBL/GenBank/DDBJ databases">
        <title>Draft genome sequence of Youngimonas vesicularis.</title>
        <authorList>
            <person name="Hameed A."/>
        </authorList>
    </citation>
    <scope>NUCLEOTIDE SEQUENCE [LARGE SCALE GENOMIC DNA]</scope>
    <source>
        <strain evidence="4 5">CC-AMW-E</strain>
    </source>
</reference>
<dbReference type="PANTHER" id="PTHR47690:SF1">
    <property type="entry name" value="GLUCOKINASE"/>
    <property type="match status" value="1"/>
</dbReference>
<dbReference type="InterPro" id="IPR050201">
    <property type="entry name" value="Bacterial_glucokinase"/>
</dbReference>
<keyword evidence="1" id="KW-0808">Transferase</keyword>
<dbReference type="GO" id="GO:0005536">
    <property type="term" value="F:D-glucose binding"/>
    <property type="evidence" value="ECO:0007669"/>
    <property type="project" value="InterPro"/>
</dbReference>